<dbReference type="InterPro" id="IPR014842">
    <property type="entry name" value="AFT"/>
</dbReference>
<feature type="region of interest" description="Disordered" evidence="1">
    <location>
        <begin position="314"/>
        <end position="333"/>
    </location>
</feature>
<dbReference type="EMBL" id="KV454011">
    <property type="protein sequence ID" value="ODV98109.1"/>
    <property type="molecule type" value="Genomic_DNA"/>
</dbReference>
<feature type="compositionally biased region" description="Low complexity" evidence="1">
    <location>
        <begin position="147"/>
        <end position="177"/>
    </location>
</feature>
<evidence type="ECO:0000256" key="1">
    <source>
        <dbReference type="SAM" id="MobiDB-lite"/>
    </source>
</evidence>
<dbReference type="OrthoDB" id="4068596at2759"/>
<sequence>MDRDSIHYLITSSKEIFEDRALVKPWLQSKLILKGINVAIERSDETKIVFKCKSPKRINMIPLDSAEEIGNGNGNDKGNDKGKGKEGLVLRKKKKRTHCPFRIRANFSVRTKRWSIVVVNENHNHPLFPINENKNDRNRGGKITDQPSLDLMNLSLPLPLPLQLPSSPSSPSSPSPLCLNNNDHTSLINNNDNNPQMQQLPNTSTSNSQISQEVTSNFLQSSRNDFNNKEKTLNELQAEFNNGLWKINCLREEEEVKQLYSKLLGVLNSFSSAISQNNQQEHHHQQQQPYTSSSSSTTTTTTTFPQHSANNINALIDKNSSPPHPPTSVVTPIGPNFGSFTTTTATSAVVATPSSEYKMISGDSDGNIITNNNNTINKNLAFTDPANKTHHIQNSTLLLPTLPHNNSSFTNNNNAFLYRNGGDNAFLRF</sequence>
<name>A0A1E4U290_PACTA</name>
<evidence type="ECO:0000313" key="2">
    <source>
        <dbReference type="EMBL" id="ODV98109.1"/>
    </source>
</evidence>
<dbReference type="AlphaFoldDB" id="A0A1E4U290"/>
<dbReference type="GO" id="GO:0010106">
    <property type="term" value="P:cellular response to iron ion starvation"/>
    <property type="evidence" value="ECO:0007669"/>
    <property type="project" value="InterPro"/>
</dbReference>
<proteinExistence type="predicted"/>
<evidence type="ECO:0000313" key="3">
    <source>
        <dbReference type="Proteomes" id="UP000094236"/>
    </source>
</evidence>
<organism evidence="2 3">
    <name type="scientific">Pachysolen tannophilus NRRL Y-2460</name>
    <dbReference type="NCBI Taxonomy" id="669874"/>
    <lineage>
        <taxon>Eukaryota</taxon>
        <taxon>Fungi</taxon>
        <taxon>Dikarya</taxon>
        <taxon>Ascomycota</taxon>
        <taxon>Saccharomycotina</taxon>
        <taxon>Pichiomycetes</taxon>
        <taxon>Pachysolenaceae</taxon>
        <taxon>Pachysolen</taxon>
    </lineage>
</organism>
<feature type="region of interest" description="Disordered" evidence="1">
    <location>
        <begin position="128"/>
        <end position="215"/>
    </location>
</feature>
<gene>
    <name evidence="2" type="ORF">PACTADRAFT_185490</name>
</gene>
<feature type="region of interest" description="Disordered" evidence="1">
    <location>
        <begin position="276"/>
        <end position="307"/>
    </location>
</feature>
<accession>A0A1E4U290</accession>
<feature type="compositionally biased region" description="Polar residues" evidence="1">
    <location>
        <begin position="178"/>
        <end position="215"/>
    </location>
</feature>
<dbReference type="GO" id="GO:0045944">
    <property type="term" value="P:positive regulation of transcription by RNA polymerase II"/>
    <property type="evidence" value="ECO:0007669"/>
    <property type="project" value="InterPro"/>
</dbReference>
<dbReference type="STRING" id="669874.A0A1E4U290"/>
<dbReference type="Proteomes" id="UP000094236">
    <property type="component" value="Unassembled WGS sequence"/>
</dbReference>
<protein>
    <submittedName>
        <fullName evidence="2">Uncharacterized protein</fullName>
    </submittedName>
</protein>
<feature type="compositionally biased region" description="Low complexity" evidence="1">
    <location>
        <begin position="286"/>
        <end position="303"/>
    </location>
</feature>
<dbReference type="GO" id="GO:0000981">
    <property type="term" value="F:DNA-binding transcription factor activity, RNA polymerase II-specific"/>
    <property type="evidence" value="ECO:0007669"/>
    <property type="project" value="InterPro"/>
</dbReference>
<reference evidence="3" key="1">
    <citation type="submission" date="2016-05" db="EMBL/GenBank/DDBJ databases">
        <title>Comparative genomics of biotechnologically important yeasts.</title>
        <authorList>
            <consortium name="DOE Joint Genome Institute"/>
            <person name="Riley R."/>
            <person name="Haridas S."/>
            <person name="Wolfe K.H."/>
            <person name="Lopes M.R."/>
            <person name="Hittinger C.T."/>
            <person name="Goker M."/>
            <person name="Salamov A."/>
            <person name="Wisecaver J."/>
            <person name="Long T.M."/>
            <person name="Aerts A.L."/>
            <person name="Barry K."/>
            <person name="Choi C."/>
            <person name="Clum A."/>
            <person name="Coughlan A.Y."/>
            <person name="Deshpande S."/>
            <person name="Douglass A.P."/>
            <person name="Hanson S.J."/>
            <person name="Klenk H.-P."/>
            <person name="Labutti K."/>
            <person name="Lapidus A."/>
            <person name="Lindquist E."/>
            <person name="Lipzen A."/>
            <person name="Meier-Kolthoff J.P."/>
            <person name="Ohm R.A."/>
            <person name="Otillar R.P."/>
            <person name="Pangilinan J."/>
            <person name="Peng Y."/>
            <person name="Rokas A."/>
            <person name="Rosa C.A."/>
            <person name="Scheuner C."/>
            <person name="Sibirny A.A."/>
            <person name="Slot J.C."/>
            <person name="Stielow J.B."/>
            <person name="Sun H."/>
            <person name="Kurtzman C.P."/>
            <person name="Blackwell M."/>
            <person name="Grigoriev I.V."/>
            <person name="Jeffries T.W."/>
        </authorList>
    </citation>
    <scope>NUCLEOTIDE SEQUENCE [LARGE SCALE GENOMIC DNA]</scope>
    <source>
        <strain evidence="3">NRRL Y-2460</strain>
    </source>
</reference>
<dbReference type="Pfam" id="PF08731">
    <property type="entry name" value="AFT"/>
    <property type="match status" value="1"/>
</dbReference>
<keyword evidence="3" id="KW-1185">Reference proteome</keyword>